<accession>A0ABW6KAJ1</accession>
<protein>
    <submittedName>
        <fullName evidence="1">Uncharacterized protein</fullName>
    </submittedName>
</protein>
<organism evidence="1 2">
    <name type="scientific">Cytobacillus spartinae</name>
    <dbReference type="NCBI Taxonomy" id="3299023"/>
    <lineage>
        <taxon>Bacteria</taxon>
        <taxon>Bacillati</taxon>
        <taxon>Bacillota</taxon>
        <taxon>Bacilli</taxon>
        <taxon>Bacillales</taxon>
        <taxon>Bacillaceae</taxon>
        <taxon>Cytobacillus</taxon>
    </lineage>
</organism>
<dbReference type="EMBL" id="JBIACK010000004">
    <property type="protein sequence ID" value="MFE8701233.1"/>
    <property type="molecule type" value="Genomic_DNA"/>
</dbReference>
<sequence length="378" mass="43081">MHEIKQDSTFPFQYSSPEGILFVSDTPTWNHEKLKALYQAFKPSIKGEERKALKRIVVTKESVNMPLGATIMRINLDPKTGKPINLLNDAEIVLFYGDQITSIETINLTLSHEYGHLFTYYWMILKEQKFPDDQKTKWASHRGIQQHPDVRWRNSALPNSHLWSPSEIMADDFVILFGSPVGKSKLVRDPQDFYYNSTYVSLIENQSIPPVASLPNVQTYWESLAKLKPTLSSLLQPKMKSLGLSPTQDPYNPIYTFTFTPATTSPQRLSYLMAIGQQGGEHHFNLYQSPISSSPVFTLPHQDIQPAFYGSKVFVKVYALHPLSQKIVYSEAVWFDATNPFQPILLQESKKTVKPPVKRISKKVASKLKKAPIPPKKK</sequence>
<dbReference type="RefSeq" id="WP_389361169.1">
    <property type="nucleotide sequence ID" value="NZ_JBIACK010000004.1"/>
</dbReference>
<gene>
    <name evidence="1" type="ORF">ACFYKX_11560</name>
</gene>
<name>A0ABW6KAJ1_9BACI</name>
<dbReference type="Proteomes" id="UP001601059">
    <property type="component" value="Unassembled WGS sequence"/>
</dbReference>
<keyword evidence="2" id="KW-1185">Reference proteome</keyword>
<comment type="caution">
    <text evidence="1">The sequence shown here is derived from an EMBL/GenBank/DDBJ whole genome shotgun (WGS) entry which is preliminary data.</text>
</comment>
<evidence type="ECO:0000313" key="2">
    <source>
        <dbReference type="Proteomes" id="UP001601059"/>
    </source>
</evidence>
<evidence type="ECO:0000313" key="1">
    <source>
        <dbReference type="EMBL" id="MFE8701233.1"/>
    </source>
</evidence>
<reference evidence="1 2" key="1">
    <citation type="submission" date="2024-08" db="EMBL/GenBank/DDBJ databases">
        <title>Two novel Cytobacillus novel species.</title>
        <authorList>
            <person name="Liu G."/>
        </authorList>
    </citation>
    <scope>NUCLEOTIDE SEQUENCE [LARGE SCALE GENOMIC DNA]</scope>
    <source>
        <strain evidence="1 2">FJAT-54145</strain>
    </source>
</reference>
<proteinExistence type="predicted"/>